<evidence type="ECO:0000313" key="2">
    <source>
        <dbReference type="Proteomes" id="UP000319209"/>
    </source>
</evidence>
<protein>
    <recommendedName>
        <fullName evidence="3">DUF5723 domain-containing protein</fullName>
    </recommendedName>
</protein>
<evidence type="ECO:0008006" key="3">
    <source>
        <dbReference type="Google" id="ProtNLM"/>
    </source>
</evidence>
<sequence length="182" mass="19998">MSISIGTGIPLDKNKIHINIDYVSGISTYKRIALPSLDLGADQLTVMHFNESRKSVFNFGAGSELFINETLKSFAAFSTDFNGFKTNANILDLSNPDYEGSSIGDDFLHFSFGVDWKLKWANTILGVTYAGGSGPASNPLEFNTNTIGTTTHLDSKAKFTRWQFVIGIEVPFSNEKIKTVIK</sequence>
<reference evidence="1 2" key="1">
    <citation type="submission" date="2019-07" db="EMBL/GenBank/DDBJ databases">
        <title>Genome sequencing for Formosa sp. PS13.</title>
        <authorList>
            <person name="Park S.-J."/>
        </authorList>
    </citation>
    <scope>NUCLEOTIDE SEQUENCE [LARGE SCALE GENOMIC DNA]</scope>
    <source>
        <strain evidence="1 2">PS13</strain>
    </source>
</reference>
<evidence type="ECO:0000313" key="1">
    <source>
        <dbReference type="EMBL" id="QDO92978.1"/>
    </source>
</evidence>
<dbReference type="AlphaFoldDB" id="A0A516GN70"/>
<dbReference type="KEGG" id="fop:FNB79_02975"/>
<name>A0A516GN70_9FLAO</name>
<dbReference type="EMBL" id="CP041637">
    <property type="protein sequence ID" value="QDO92978.1"/>
    <property type="molecule type" value="Genomic_DNA"/>
</dbReference>
<dbReference type="Proteomes" id="UP000319209">
    <property type="component" value="Chromosome"/>
</dbReference>
<keyword evidence="2" id="KW-1185">Reference proteome</keyword>
<organism evidence="1 2">
    <name type="scientific">Formosa sediminum</name>
    <dbReference type="NCBI Taxonomy" id="2594004"/>
    <lineage>
        <taxon>Bacteria</taxon>
        <taxon>Pseudomonadati</taxon>
        <taxon>Bacteroidota</taxon>
        <taxon>Flavobacteriia</taxon>
        <taxon>Flavobacteriales</taxon>
        <taxon>Flavobacteriaceae</taxon>
        <taxon>Formosa</taxon>
    </lineage>
</organism>
<dbReference type="OrthoDB" id="5385495at2"/>
<gene>
    <name evidence="1" type="ORF">FNB79_02975</name>
</gene>
<dbReference type="RefSeq" id="WP_143379885.1">
    <property type="nucleotide sequence ID" value="NZ_CP041637.1"/>
</dbReference>
<accession>A0A516GN70</accession>
<proteinExistence type="predicted"/>